<feature type="compositionally biased region" description="Low complexity" evidence="4">
    <location>
        <begin position="116"/>
        <end position="142"/>
    </location>
</feature>
<evidence type="ECO:0000256" key="1">
    <source>
        <dbReference type="ARBA" id="ARBA00023125"/>
    </source>
</evidence>
<comment type="subunit">
    <text evidence="2">Homotetramer.</text>
</comment>
<organism evidence="5">
    <name type="scientific">Providencia stuartii</name>
    <dbReference type="NCBI Taxonomy" id="588"/>
    <lineage>
        <taxon>Bacteria</taxon>
        <taxon>Pseudomonadati</taxon>
        <taxon>Pseudomonadota</taxon>
        <taxon>Gammaproteobacteria</taxon>
        <taxon>Enterobacterales</taxon>
        <taxon>Morganellaceae</taxon>
        <taxon>Providencia</taxon>
    </lineage>
</organism>
<dbReference type="HAMAP" id="MF_00984">
    <property type="entry name" value="SSB"/>
    <property type="match status" value="1"/>
</dbReference>
<proteinExistence type="inferred from homology"/>
<dbReference type="AlphaFoldDB" id="A0A899NGF1"/>
<sequence>MAQRGVNKVIIVGNLGQDPELRAMQNGGSVANISIATSETWRDKQTGEQREKTEWHRVVFFGKLADVVGEYLHKGSQIYIEGQLSTRKWQDQSGTDRYTTEIVVNPASGGTMQMLGSAPASGQQQNQQNPRQANNQPNNAPGGQQGGWGAPQQNSQQHSQGGWGAPNTDDPPF</sequence>
<dbReference type="CDD" id="cd04496">
    <property type="entry name" value="SSB_OBF"/>
    <property type="match status" value="1"/>
</dbReference>
<keyword evidence="5" id="KW-0614">Plasmid</keyword>
<dbReference type="Gene3D" id="2.40.50.140">
    <property type="entry name" value="Nucleic acid-binding proteins"/>
    <property type="match status" value="1"/>
</dbReference>
<dbReference type="Pfam" id="PF00436">
    <property type="entry name" value="SSB"/>
    <property type="match status" value="1"/>
</dbReference>
<evidence type="ECO:0000256" key="2">
    <source>
        <dbReference type="HAMAP-Rule" id="MF_00984"/>
    </source>
</evidence>
<dbReference type="PROSITE" id="PS50935">
    <property type="entry name" value="SSB"/>
    <property type="match status" value="1"/>
</dbReference>
<feature type="region of interest" description="Disordered" evidence="4">
    <location>
        <begin position="108"/>
        <end position="173"/>
    </location>
</feature>
<dbReference type="RefSeq" id="WP_052219401.1">
    <property type="nucleotide sequence ID" value="NZ_CP095444.1"/>
</dbReference>
<gene>
    <name evidence="5" type="ORF">EKPLLCFL_00311</name>
</gene>
<protein>
    <recommendedName>
        <fullName evidence="2 3">Single-stranded DNA-binding protein</fullName>
        <shortName evidence="2">SSB</shortName>
    </recommendedName>
</protein>
<dbReference type="InterPro" id="IPR000424">
    <property type="entry name" value="Primosome_PriB/ssb"/>
</dbReference>
<geneLocation type="plasmid" evidence="5">
    <name>pM2-1</name>
</geneLocation>
<dbReference type="PANTHER" id="PTHR10302">
    <property type="entry name" value="SINGLE-STRANDED DNA-BINDING PROTEIN"/>
    <property type="match status" value="1"/>
</dbReference>
<dbReference type="PANTHER" id="PTHR10302:SF27">
    <property type="entry name" value="SINGLE-STRANDED DNA-BINDING PROTEIN"/>
    <property type="match status" value="1"/>
</dbReference>
<dbReference type="EMBL" id="MT813046">
    <property type="protein sequence ID" value="QSM62546.1"/>
    <property type="molecule type" value="Genomic_DNA"/>
</dbReference>
<dbReference type="GO" id="GO:0006260">
    <property type="term" value="P:DNA replication"/>
    <property type="evidence" value="ECO:0007669"/>
    <property type="project" value="InterPro"/>
</dbReference>
<dbReference type="PIRSF" id="PIRSF002070">
    <property type="entry name" value="SSB"/>
    <property type="match status" value="1"/>
</dbReference>
<name>A0A899NGF1_PROST</name>
<comment type="caution">
    <text evidence="2">Lacks conserved residue(s) required for the propagation of feature annotation.</text>
</comment>
<evidence type="ECO:0000256" key="4">
    <source>
        <dbReference type="SAM" id="MobiDB-lite"/>
    </source>
</evidence>
<evidence type="ECO:0000256" key="3">
    <source>
        <dbReference type="PIRNR" id="PIRNR002070"/>
    </source>
</evidence>
<dbReference type="GO" id="GO:0003697">
    <property type="term" value="F:single-stranded DNA binding"/>
    <property type="evidence" value="ECO:0007669"/>
    <property type="project" value="UniProtKB-UniRule"/>
</dbReference>
<dbReference type="GO" id="GO:0009295">
    <property type="term" value="C:nucleoid"/>
    <property type="evidence" value="ECO:0007669"/>
    <property type="project" value="TreeGrafter"/>
</dbReference>
<dbReference type="NCBIfam" id="TIGR00621">
    <property type="entry name" value="ssb"/>
    <property type="match status" value="1"/>
</dbReference>
<dbReference type="InterPro" id="IPR011344">
    <property type="entry name" value="ssDNA-bd"/>
</dbReference>
<dbReference type="InterPro" id="IPR012340">
    <property type="entry name" value="NA-bd_OB-fold"/>
</dbReference>
<keyword evidence="1 2" id="KW-0238">DNA-binding</keyword>
<accession>A0A899NGF1</accession>
<dbReference type="SUPFAM" id="SSF50249">
    <property type="entry name" value="Nucleic acid-binding proteins"/>
    <property type="match status" value="1"/>
</dbReference>
<reference evidence="5" key="1">
    <citation type="submission" date="2020-07" db="EMBL/GenBank/DDBJ databases">
        <title>Persistence and transmission of plasmid-borne blaNDM genes carried by diverse species of Enterobacterium in a Chinese goose farm.</title>
        <authorList>
            <person name="Fang L.-X."/>
            <person name="Cen D.-J."/>
        </authorList>
    </citation>
    <scope>NUCLEOTIDE SEQUENCE</scope>
    <source>
        <strain evidence="5">M2</strain>
        <plasmid evidence="5">pM2-1</plasmid>
    </source>
</reference>
<evidence type="ECO:0000313" key="5">
    <source>
        <dbReference type="EMBL" id="QSM62546.1"/>
    </source>
</evidence>